<evidence type="ECO:0000256" key="1">
    <source>
        <dbReference type="SAM" id="MobiDB-lite"/>
    </source>
</evidence>
<sequence>MSSEGVQGAPVPQEGSHGGTPASRLTQRSVPASRAANMNTASRRGGSAKSQDTLATGLFVRESFGPAADFAIQNHLEYLQDYLQKTKLEEKFSSLCHLLFSSPALPYNPYPGFLRRLSPESEKFYMYSHGVNDGSISSNLESSSSAPSPSTHQSCIPYLVRGQLPPYVCGLRNLVTLVDTDYVQTYQWLLDDVTPVPRTLDIRKGYTMSVVAALCGPGIFSSTFGISSAKVKVRIEYFVTGKDINMGIVAFAESIAKDLWGAHSEGPHILLGINVPVQDKNSQDTWTEKLWTVKRMQNYSDEFLEAVKACTKAEKCPVAEFAFKVDPYTHIYNRGEKQYVLNFLEETQSGAVSPGDTPGRLTSFTALPLLTLHDGIFISHSKAEFYMLSHMPALADLEGDWDRPDVRASLQSVQKSQQESSKNKRRGWRAIFSTVKAEKVKTDGFKDMQTDEEKKLGPFGWQFVAPIKSYWERKIARMHLEAEVFDCAYYIVLLTLIESDVYPTQELHREVNHLMHCTAAKLHALMEVNRAVIDLIQCFQGYVEATLVDTMFMKYRNDVINLLAGSELQERSSAMHAASRRLTSWLDKVTYMDGRQTLRVSLKPKSIEMLQAVNQYCIPLLLIMTEDALHWCPQIKKCITSIKEKYPEEACVDKAAKEPSVPEAEQYVHGSEIEGIIQHDLSGIDVTSVGQGSMVPSAIAGDSVLLKYVSDTHLDETWQEFLLDLLSGGSLPPNPYPRLLTKLTEAANRMDVQYMTPHRVTEEVCHGREQLDEPDGYIFTIPGTQIYGTEGCLGVLDWDSFSQVIPVGQELLMHKYPHRKGPYRLAVCPAISGDTFLYGKMSPYLHSVCLHEYCFIRGPRKTARKALEWFADIVYHHLAQLYEEGTMVLYGVYMGTASRNNRWTLEGALNKRKQFETELIRHLAAKEPVYLKAYVAVEWRYIPVIKHFMLQFISEDENEYEMFYCHTPIHIHQSVFMDKEKASFYYQRCDPLSDEDPYSPGNSLQVLGYIDQRILEARKEADWVSVQKWILQKSIVTKKSDQIGESWYLFHSIAGRLEYLRTLIQSLTDLVNYGLEKEKSPLRVSRQVDRSRATLSSQVVQSPVDQSVMCRMVTAFRQKFRQVVTSRVALAAASLLDFDLVKLDQCMELDTTTNLWVPHSHEQVIATFEEVSLHLLYLQDLAAFSFYQSNLLAQATMQSVERKAEQRPESVYSQDMRSHSNYIMKPAAYVDNTDQSDHLLRPVTHTDNTTEW</sequence>
<reference evidence="3" key="1">
    <citation type="submission" date="2025-08" db="UniProtKB">
        <authorList>
            <consortium name="RefSeq"/>
        </authorList>
    </citation>
    <scope>IDENTIFICATION</scope>
    <source>
        <tissue evidence="3">Gonads</tissue>
    </source>
</reference>
<feature type="region of interest" description="Disordered" evidence="1">
    <location>
        <begin position="1"/>
        <end position="51"/>
    </location>
</feature>
<accession>A0A1S3KE92</accession>
<dbReference type="InParanoid" id="A0A1S3KE92"/>
<dbReference type="KEGG" id="lak:106181062"/>
<dbReference type="GeneID" id="106181062"/>
<organism evidence="2 3">
    <name type="scientific">Lingula anatina</name>
    <name type="common">Brachiopod</name>
    <name type="synonym">Lingula unguis</name>
    <dbReference type="NCBI Taxonomy" id="7574"/>
    <lineage>
        <taxon>Eukaryota</taxon>
        <taxon>Metazoa</taxon>
        <taxon>Spiralia</taxon>
        <taxon>Lophotrochozoa</taxon>
        <taxon>Brachiopoda</taxon>
        <taxon>Linguliformea</taxon>
        <taxon>Lingulata</taxon>
        <taxon>Lingulida</taxon>
        <taxon>Linguloidea</taxon>
        <taxon>Lingulidae</taxon>
        <taxon>Lingula</taxon>
    </lineage>
</organism>
<proteinExistence type="predicted"/>
<dbReference type="Proteomes" id="UP000085678">
    <property type="component" value="Unplaced"/>
</dbReference>
<evidence type="ECO:0000313" key="2">
    <source>
        <dbReference type="Proteomes" id="UP000085678"/>
    </source>
</evidence>
<evidence type="ECO:0000313" key="3">
    <source>
        <dbReference type="RefSeq" id="XP_013420774.1"/>
    </source>
</evidence>
<name>A0A1S3KE92_LINAN</name>
<protein>
    <submittedName>
        <fullName evidence="3">Uncharacterized protein LOC106181062</fullName>
    </submittedName>
</protein>
<dbReference type="AlphaFoldDB" id="A0A1S3KE92"/>
<gene>
    <name evidence="3" type="primary">LOC106181062</name>
</gene>
<keyword evidence="2" id="KW-1185">Reference proteome</keyword>
<dbReference type="STRING" id="7574.A0A1S3KE92"/>
<feature type="compositionally biased region" description="Polar residues" evidence="1">
    <location>
        <begin position="23"/>
        <end position="51"/>
    </location>
</feature>
<dbReference type="OrthoDB" id="542946at2759"/>
<dbReference type="RefSeq" id="XP_013420774.1">
    <property type="nucleotide sequence ID" value="XM_013565320.1"/>
</dbReference>